<comment type="caution">
    <text evidence="6">The sequence shown here is derived from an EMBL/GenBank/DDBJ whole genome shotgun (WGS) entry which is preliminary data.</text>
</comment>
<dbReference type="Gene3D" id="3.40.50.1000">
    <property type="entry name" value="HAD superfamily/HAD-like"/>
    <property type="match status" value="1"/>
</dbReference>
<evidence type="ECO:0000313" key="6">
    <source>
        <dbReference type="EMBL" id="MBQ0931673.1"/>
    </source>
</evidence>
<dbReference type="PANTHER" id="PTHR46193:SF18">
    <property type="entry name" value="HEXITOL PHOSPHATASE B"/>
    <property type="match status" value="1"/>
</dbReference>
<dbReference type="GO" id="GO:0046872">
    <property type="term" value="F:metal ion binding"/>
    <property type="evidence" value="ECO:0007669"/>
    <property type="project" value="UniProtKB-KW"/>
</dbReference>
<dbReference type="PANTHER" id="PTHR46193">
    <property type="entry name" value="6-PHOSPHOGLUCONATE PHOSPHATASE"/>
    <property type="match status" value="1"/>
</dbReference>
<dbReference type="AlphaFoldDB" id="A0A940YCK2"/>
<dbReference type="SUPFAM" id="SSF56784">
    <property type="entry name" value="HAD-like"/>
    <property type="match status" value="1"/>
</dbReference>
<dbReference type="Pfam" id="PF00702">
    <property type="entry name" value="Hydrolase"/>
    <property type="match status" value="1"/>
</dbReference>
<organism evidence="6 7">
    <name type="scientific">Ideonella alba</name>
    <dbReference type="NCBI Taxonomy" id="2824118"/>
    <lineage>
        <taxon>Bacteria</taxon>
        <taxon>Pseudomonadati</taxon>
        <taxon>Pseudomonadota</taxon>
        <taxon>Betaproteobacteria</taxon>
        <taxon>Burkholderiales</taxon>
        <taxon>Sphaerotilaceae</taxon>
        <taxon>Ideonella</taxon>
    </lineage>
</organism>
<reference evidence="6 7" key="1">
    <citation type="submission" date="2021-04" db="EMBL/GenBank/DDBJ databases">
        <title>The genome sequence of Ideonella sp. 3Y2.</title>
        <authorList>
            <person name="Liu Y."/>
        </authorList>
    </citation>
    <scope>NUCLEOTIDE SEQUENCE [LARGE SCALE GENOMIC DNA]</scope>
    <source>
        <strain evidence="6 7">3Y2</strain>
    </source>
</reference>
<name>A0A940YCK2_9BURK</name>
<evidence type="ECO:0000256" key="2">
    <source>
        <dbReference type="ARBA" id="ARBA00006171"/>
    </source>
</evidence>
<dbReference type="NCBIfam" id="TIGR01549">
    <property type="entry name" value="HAD-SF-IA-v1"/>
    <property type="match status" value="1"/>
</dbReference>
<sequence>MPLHARAWVQWGATVGRPLSDDPAHFASTAGRSGPEILADMFPTASPAEIERMADEREQVYRAMARQELQLVAGAQALLQRAHAAGKRLAVCTAAPPDNIALAFERFGLADWVTVVSSPADGLRGKPHPDIFLAAAERLAVPPETCLVFEDAPLGLEAAHRAGMAAVALTTTLDADAFSAFPNRIATVSDFTALDPALLFNGPQGCPP</sequence>
<keyword evidence="3" id="KW-0479">Metal-binding</keyword>
<evidence type="ECO:0000256" key="1">
    <source>
        <dbReference type="ARBA" id="ARBA00001946"/>
    </source>
</evidence>
<dbReference type="Proteomes" id="UP000676246">
    <property type="component" value="Unassembled WGS sequence"/>
</dbReference>
<keyword evidence="5" id="KW-0119">Carbohydrate metabolism</keyword>
<dbReference type="InterPro" id="IPR051600">
    <property type="entry name" value="Beta-PGM-like"/>
</dbReference>
<dbReference type="InterPro" id="IPR023198">
    <property type="entry name" value="PGP-like_dom2"/>
</dbReference>
<dbReference type="InterPro" id="IPR006439">
    <property type="entry name" value="HAD-SF_hydro_IA"/>
</dbReference>
<gene>
    <name evidence="6" type="ORF">KAK03_14395</name>
</gene>
<dbReference type="InterPro" id="IPR036412">
    <property type="entry name" value="HAD-like_sf"/>
</dbReference>
<evidence type="ECO:0000256" key="5">
    <source>
        <dbReference type="ARBA" id="ARBA00023277"/>
    </source>
</evidence>
<dbReference type="CDD" id="cd07505">
    <property type="entry name" value="HAD_BPGM-like"/>
    <property type="match status" value="1"/>
</dbReference>
<proteinExistence type="inferred from homology"/>
<comment type="similarity">
    <text evidence="2">Belongs to the HAD-like hydrolase superfamily. CbbY/CbbZ/Gph/YieH family.</text>
</comment>
<evidence type="ECO:0000313" key="7">
    <source>
        <dbReference type="Proteomes" id="UP000676246"/>
    </source>
</evidence>
<evidence type="ECO:0000256" key="3">
    <source>
        <dbReference type="ARBA" id="ARBA00022723"/>
    </source>
</evidence>
<dbReference type="Gene3D" id="1.10.150.240">
    <property type="entry name" value="Putative phosphatase, domain 2"/>
    <property type="match status" value="1"/>
</dbReference>
<dbReference type="EMBL" id="JAGQDD010000010">
    <property type="protein sequence ID" value="MBQ0931673.1"/>
    <property type="molecule type" value="Genomic_DNA"/>
</dbReference>
<keyword evidence="7" id="KW-1185">Reference proteome</keyword>
<dbReference type="InterPro" id="IPR023214">
    <property type="entry name" value="HAD_sf"/>
</dbReference>
<dbReference type="GO" id="GO:0003824">
    <property type="term" value="F:catalytic activity"/>
    <property type="evidence" value="ECO:0007669"/>
    <property type="project" value="UniProtKB-ARBA"/>
</dbReference>
<keyword evidence="4" id="KW-0460">Magnesium</keyword>
<accession>A0A940YCK2</accession>
<protein>
    <submittedName>
        <fullName evidence="6">HAD family phosphatase</fullName>
    </submittedName>
</protein>
<evidence type="ECO:0000256" key="4">
    <source>
        <dbReference type="ARBA" id="ARBA00022842"/>
    </source>
</evidence>
<comment type="cofactor">
    <cofactor evidence="1">
        <name>Mg(2+)</name>
        <dbReference type="ChEBI" id="CHEBI:18420"/>
    </cofactor>
</comment>
<dbReference type="NCBIfam" id="TIGR01509">
    <property type="entry name" value="HAD-SF-IA-v3"/>
    <property type="match status" value="1"/>
</dbReference>